<sequence>MVEYEACTMGIMMALEHQVKKLKVFGDLALVIYQQRGEWETRDTKLIPYHNHMKEIIESFDKVTFHHVPQEENQMANALATLSAMVQVPRKRGISRRGIRKQQKNAKKASIWLLSKRNDTVQKKHRNDITLVCRLLRG</sequence>
<dbReference type="EMBL" id="QJKJ01000454">
    <property type="protein sequence ID" value="RDY12508.1"/>
    <property type="molecule type" value="Genomic_DNA"/>
</dbReference>
<proteinExistence type="predicted"/>
<gene>
    <name evidence="2" type="ORF">CR513_02662</name>
</gene>
<dbReference type="PANTHER" id="PTHR48475:SF1">
    <property type="entry name" value="RNASE H TYPE-1 DOMAIN-CONTAINING PROTEIN"/>
    <property type="match status" value="1"/>
</dbReference>
<dbReference type="Proteomes" id="UP000257109">
    <property type="component" value="Unassembled WGS sequence"/>
</dbReference>
<dbReference type="Gene3D" id="3.30.420.10">
    <property type="entry name" value="Ribonuclease H-like superfamily/Ribonuclease H"/>
    <property type="match status" value="1"/>
</dbReference>
<dbReference type="SUPFAM" id="SSF53098">
    <property type="entry name" value="Ribonuclease H-like"/>
    <property type="match status" value="1"/>
</dbReference>
<dbReference type="InterPro" id="IPR012337">
    <property type="entry name" value="RNaseH-like_sf"/>
</dbReference>
<name>A0A371IBT3_MUCPR</name>
<evidence type="ECO:0000259" key="1">
    <source>
        <dbReference type="Pfam" id="PF13456"/>
    </source>
</evidence>
<feature type="domain" description="RNase H type-1" evidence="1">
    <location>
        <begin position="1"/>
        <end position="81"/>
    </location>
</feature>
<dbReference type="AlphaFoldDB" id="A0A371IBT3"/>
<feature type="non-terminal residue" evidence="2">
    <location>
        <position position="1"/>
    </location>
</feature>
<reference evidence="2" key="1">
    <citation type="submission" date="2018-05" db="EMBL/GenBank/DDBJ databases">
        <title>Draft genome of Mucuna pruriens seed.</title>
        <authorList>
            <person name="Nnadi N.E."/>
            <person name="Vos R."/>
            <person name="Hasami M.H."/>
            <person name="Devisetty U.K."/>
            <person name="Aguiy J.C."/>
        </authorList>
    </citation>
    <scope>NUCLEOTIDE SEQUENCE [LARGE SCALE GENOMIC DNA]</scope>
    <source>
        <strain evidence="2">JCA_2017</strain>
    </source>
</reference>
<dbReference type="InterPro" id="IPR036397">
    <property type="entry name" value="RNaseH_sf"/>
</dbReference>
<dbReference type="PANTHER" id="PTHR48475">
    <property type="entry name" value="RIBONUCLEASE H"/>
    <property type="match status" value="1"/>
</dbReference>
<comment type="caution">
    <text evidence="2">The sequence shown here is derived from an EMBL/GenBank/DDBJ whole genome shotgun (WGS) entry which is preliminary data.</text>
</comment>
<dbReference type="GO" id="GO:0004523">
    <property type="term" value="F:RNA-DNA hybrid ribonuclease activity"/>
    <property type="evidence" value="ECO:0007669"/>
    <property type="project" value="InterPro"/>
</dbReference>
<protein>
    <recommendedName>
        <fullName evidence="1">RNase H type-1 domain-containing protein</fullName>
    </recommendedName>
</protein>
<keyword evidence="3" id="KW-1185">Reference proteome</keyword>
<evidence type="ECO:0000313" key="2">
    <source>
        <dbReference type="EMBL" id="RDY12508.1"/>
    </source>
</evidence>
<dbReference type="GO" id="GO:0003676">
    <property type="term" value="F:nucleic acid binding"/>
    <property type="evidence" value="ECO:0007669"/>
    <property type="project" value="InterPro"/>
</dbReference>
<dbReference type="OrthoDB" id="1736889at2759"/>
<dbReference type="InterPro" id="IPR002156">
    <property type="entry name" value="RNaseH_domain"/>
</dbReference>
<organism evidence="2 3">
    <name type="scientific">Mucuna pruriens</name>
    <name type="common">Velvet bean</name>
    <name type="synonym">Dolichos pruriens</name>
    <dbReference type="NCBI Taxonomy" id="157652"/>
    <lineage>
        <taxon>Eukaryota</taxon>
        <taxon>Viridiplantae</taxon>
        <taxon>Streptophyta</taxon>
        <taxon>Embryophyta</taxon>
        <taxon>Tracheophyta</taxon>
        <taxon>Spermatophyta</taxon>
        <taxon>Magnoliopsida</taxon>
        <taxon>eudicotyledons</taxon>
        <taxon>Gunneridae</taxon>
        <taxon>Pentapetalae</taxon>
        <taxon>rosids</taxon>
        <taxon>fabids</taxon>
        <taxon>Fabales</taxon>
        <taxon>Fabaceae</taxon>
        <taxon>Papilionoideae</taxon>
        <taxon>50 kb inversion clade</taxon>
        <taxon>NPAAA clade</taxon>
        <taxon>indigoferoid/millettioid clade</taxon>
        <taxon>Phaseoleae</taxon>
        <taxon>Mucuna</taxon>
    </lineage>
</organism>
<evidence type="ECO:0000313" key="3">
    <source>
        <dbReference type="Proteomes" id="UP000257109"/>
    </source>
</evidence>
<dbReference type="Pfam" id="PF13456">
    <property type="entry name" value="RVT_3"/>
    <property type="match status" value="1"/>
</dbReference>
<accession>A0A371IBT3</accession>